<dbReference type="Pfam" id="PF13923">
    <property type="entry name" value="zf-C3HC4_2"/>
    <property type="match status" value="1"/>
</dbReference>
<dbReference type="SUPFAM" id="SSF54928">
    <property type="entry name" value="RNA-binding domain, RBD"/>
    <property type="match status" value="1"/>
</dbReference>
<evidence type="ECO:0000259" key="7">
    <source>
        <dbReference type="PROSITE" id="PS50089"/>
    </source>
</evidence>
<dbReference type="PANTHER" id="PTHR23139">
    <property type="entry name" value="RNA-BINDING PROTEIN"/>
    <property type="match status" value="1"/>
</dbReference>
<evidence type="ECO:0000256" key="6">
    <source>
        <dbReference type="SAM" id="MobiDB-lite"/>
    </source>
</evidence>
<dbReference type="InterPro" id="IPR012677">
    <property type="entry name" value="Nucleotide-bd_a/b_plait_sf"/>
</dbReference>
<keyword evidence="2 5" id="KW-0694">RNA-binding</keyword>
<protein>
    <submittedName>
        <fullName evidence="9">Uncharacterized protein</fullName>
    </submittedName>
</protein>
<reference evidence="9 10" key="1">
    <citation type="journal article" date="2022" name="bioRxiv">
        <title>Genomics of Preaxostyla Flagellates Illuminates Evolutionary Transitions and the Path Towards Mitochondrial Loss.</title>
        <authorList>
            <person name="Novak L.V.F."/>
            <person name="Treitli S.C."/>
            <person name="Pyrih J."/>
            <person name="Halakuc P."/>
            <person name="Pipaliya S.V."/>
            <person name="Vacek V."/>
            <person name="Brzon O."/>
            <person name="Soukal P."/>
            <person name="Eme L."/>
            <person name="Dacks J.B."/>
            <person name="Karnkowska A."/>
            <person name="Elias M."/>
            <person name="Hampl V."/>
        </authorList>
    </citation>
    <scope>NUCLEOTIDE SEQUENCE [LARGE SCALE GENOMIC DNA]</scope>
    <source>
        <strain evidence="9">NAU3</strain>
        <tissue evidence="9">Gut</tissue>
    </source>
</reference>
<feature type="domain" description="RING-type" evidence="7">
    <location>
        <begin position="6"/>
        <end position="44"/>
    </location>
</feature>
<feature type="region of interest" description="Disordered" evidence="6">
    <location>
        <begin position="209"/>
        <end position="271"/>
    </location>
</feature>
<keyword evidence="1" id="KW-0507">mRNA processing</keyword>
<dbReference type="PROSITE" id="PS50102">
    <property type="entry name" value="RRM"/>
    <property type="match status" value="2"/>
</dbReference>
<evidence type="ECO:0000256" key="4">
    <source>
        <dbReference type="PROSITE-ProRule" id="PRU00175"/>
    </source>
</evidence>
<dbReference type="Gene3D" id="3.30.70.330">
    <property type="match status" value="2"/>
</dbReference>
<name>A0ABQ9XSX8_9EUKA</name>
<evidence type="ECO:0000313" key="10">
    <source>
        <dbReference type="Proteomes" id="UP001281761"/>
    </source>
</evidence>
<dbReference type="EMBL" id="JARBJD010000076">
    <property type="protein sequence ID" value="KAK2954582.1"/>
    <property type="molecule type" value="Genomic_DNA"/>
</dbReference>
<keyword evidence="10" id="KW-1185">Reference proteome</keyword>
<comment type="caution">
    <text evidence="9">The sequence shown here is derived from an EMBL/GenBank/DDBJ whole genome shotgun (WGS) entry which is preliminary data.</text>
</comment>
<dbReference type="InterPro" id="IPR035979">
    <property type="entry name" value="RBD_domain_sf"/>
</dbReference>
<dbReference type="Gene3D" id="3.30.40.10">
    <property type="entry name" value="Zinc/RING finger domain, C3HC4 (zinc finger)"/>
    <property type="match status" value="1"/>
</dbReference>
<dbReference type="SUPFAM" id="SSF57850">
    <property type="entry name" value="RING/U-box"/>
    <property type="match status" value="1"/>
</dbReference>
<dbReference type="PROSITE" id="PS50089">
    <property type="entry name" value="ZF_RING_2"/>
    <property type="match status" value="1"/>
</dbReference>
<feature type="domain" description="RRM" evidence="8">
    <location>
        <begin position="279"/>
        <end position="359"/>
    </location>
</feature>
<dbReference type="Proteomes" id="UP001281761">
    <property type="component" value="Unassembled WGS sequence"/>
</dbReference>
<gene>
    <name evidence="9" type="ORF">BLNAU_10433</name>
</gene>
<dbReference type="InterPro" id="IPR001841">
    <property type="entry name" value="Znf_RING"/>
</dbReference>
<feature type="compositionally biased region" description="Basic residues" evidence="6">
    <location>
        <begin position="209"/>
        <end position="238"/>
    </location>
</feature>
<sequence length="493" mass="55677">MSDLECPICLDEFREPLFCPQCWGGFCKDCVTGSYRRSQTCPICAAQIPLHEFKTLERAANIKQKLSVVLQKYNQLPPREPRTVPLVPPTREPQHNHEIEEDNDAFIAGGDLNEVIPPPLDLRTLTLETLDPNLCIVVDFEQNQPLTNDETALALINTYANYCRGSLNLSIDGFIWDFHRIIVSFRQRNDVVRLLQCGRTFWEGVPYRSRSRSPRRHYSPRRRYSRYSPPRRHDHRSSRYSPSSTRPPHKSSSHPEPTRPPANTSPIPTLDPLTVRTSHRLYVGNIPSSFTNSLLQDYLNTLFMEHSMCTRPIVSECVIGKEKSFAFVDLPSSRLVDEAVKLDGTESNGCCLKLGRPVSYLKLPAGFEEPEDGINQPEQPPPQEGYFNILTNAPFHPSSDNINLIYLMKFPPAFTEAQLRDLLSSIGPLASLQLLIDPVTHSSTGVALASFMNSALTDLAIKGLQTISFNGTNTLLAGRVFEKKEEQMVRDEE</sequence>
<keyword evidence="3" id="KW-0508">mRNA splicing</keyword>
<evidence type="ECO:0000259" key="8">
    <source>
        <dbReference type="PROSITE" id="PS50102"/>
    </source>
</evidence>
<dbReference type="InterPro" id="IPR013083">
    <property type="entry name" value="Znf_RING/FYVE/PHD"/>
</dbReference>
<organism evidence="9 10">
    <name type="scientific">Blattamonas nauphoetae</name>
    <dbReference type="NCBI Taxonomy" id="2049346"/>
    <lineage>
        <taxon>Eukaryota</taxon>
        <taxon>Metamonada</taxon>
        <taxon>Preaxostyla</taxon>
        <taxon>Oxymonadida</taxon>
        <taxon>Blattamonas</taxon>
    </lineage>
</organism>
<keyword evidence="4" id="KW-0863">Zinc-finger</keyword>
<dbReference type="Pfam" id="PF00076">
    <property type="entry name" value="RRM_1"/>
    <property type="match status" value="1"/>
</dbReference>
<evidence type="ECO:0000313" key="9">
    <source>
        <dbReference type="EMBL" id="KAK2954582.1"/>
    </source>
</evidence>
<evidence type="ECO:0000256" key="2">
    <source>
        <dbReference type="ARBA" id="ARBA00022884"/>
    </source>
</evidence>
<evidence type="ECO:0000256" key="3">
    <source>
        <dbReference type="ARBA" id="ARBA00023187"/>
    </source>
</evidence>
<dbReference type="SMART" id="SM00360">
    <property type="entry name" value="RRM"/>
    <property type="match status" value="2"/>
</dbReference>
<keyword evidence="4" id="KW-0862">Zinc</keyword>
<evidence type="ECO:0000256" key="5">
    <source>
        <dbReference type="PROSITE-ProRule" id="PRU00176"/>
    </source>
</evidence>
<accession>A0ABQ9XSX8</accession>
<dbReference type="InterPro" id="IPR000504">
    <property type="entry name" value="RRM_dom"/>
</dbReference>
<proteinExistence type="predicted"/>
<keyword evidence="4" id="KW-0479">Metal-binding</keyword>
<evidence type="ECO:0000256" key="1">
    <source>
        <dbReference type="ARBA" id="ARBA00022664"/>
    </source>
</evidence>
<feature type="domain" description="RRM" evidence="8">
    <location>
        <begin position="403"/>
        <end position="488"/>
    </location>
</feature>